<keyword evidence="6 10" id="KW-0862">Zinc</keyword>
<reference evidence="15 16" key="1">
    <citation type="submission" date="2016-10" db="EMBL/GenBank/DDBJ databases">
        <authorList>
            <person name="Varghese N."/>
            <person name="Submissions S."/>
        </authorList>
    </citation>
    <scope>NUCLEOTIDE SEQUENCE [LARGE SCALE GENOMIC DNA]</scope>
    <source>
        <strain evidence="13 16">CDM_1</strain>
        <strain evidence="15">CDM_6</strain>
    </source>
</reference>
<sequence length="314" mass="34263">MVAVLLGLALVTVGFLVGVWVVFYGVLVFFESAHATQIAGIVTVATLVTIGYLEYRQLETIERRADAYPVDRETAPELYQIVTRVAAQLDVPVPTIAISDRETPEALVVGFRPENMHLVLSLGTIDALDGQDELAAVIAHELAHVKNRDAMVMTVASLPVVLADGLRSRITQTDDHGSIGIETVPLACVSTSVWVVGRTLTARLSRAREQAADRAAAELLGSPAVLATVLRQLDEEIADTPTQDLREASGISSLSVLPLEPDEPAKVMLGPDGDTEPSYWWLVTWTHRLKRYLFGTHPPTDERIKTLSDLEREQ</sequence>
<accession>A0A1I0JBB8</accession>
<evidence type="ECO:0000256" key="10">
    <source>
        <dbReference type="RuleBase" id="RU003983"/>
    </source>
</evidence>
<dbReference type="GO" id="GO:0046872">
    <property type="term" value="F:metal ion binding"/>
    <property type="evidence" value="ECO:0007669"/>
    <property type="project" value="UniProtKB-KW"/>
</dbReference>
<evidence type="ECO:0000256" key="7">
    <source>
        <dbReference type="ARBA" id="ARBA00022989"/>
    </source>
</evidence>
<dbReference type="GO" id="GO:0004222">
    <property type="term" value="F:metalloendopeptidase activity"/>
    <property type="evidence" value="ECO:0007669"/>
    <property type="project" value="InterPro"/>
</dbReference>
<dbReference type="Gene3D" id="3.30.2010.10">
    <property type="entry name" value="Metalloproteases ('zincins'), catalytic domain"/>
    <property type="match status" value="1"/>
</dbReference>
<dbReference type="PANTHER" id="PTHR43221:SF2">
    <property type="entry name" value="PROTEASE HTPX HOMOLOG"/>
    <property type="match status" value="1"/>
</dbReference>
<dbReference type="STRING" id="392421.SAMN04488694_13712"/>
<dbReference type="Proteomes" id="UP000324021">
    <property type="component" value="Unassembled WGS sequence"/>
</dbReference>
<keyword evidence="15" id="KW-1185">Reference proteome</keyword>
<evidence type="ECO:0000256" key="1">
    <source>
        <dbReference type="ARBA" id="ARBA00022475"/>
    </source>
</evidence>
<evidence type="ECO:0000256" key="8">
    <source>
        <dbReference type="ARBA" id="ARBA00023049"/>
    </source>
</evidence>
<evidence type="ECO:0000259" key="12">
    <source>
        <dbReference type="Pfam" id="PF01435"/>
    </source>
</evidence>
<keyword evidence="1" id="KW-1003">Cell membrane</keyword>
<organism evidence="14 15">
    <name type="scientific">Natrinema hispanicum</name>
    <dbReference type="NCBI Taxonomy" id="392421"/>
    <lineage>
        <taxon>Archaea</taxon>
        <taxon>Methanobacteriati</taxon>
        <taxon>Methanobacteriota</taxon>
        <taxon>Stenosarchaea group</taxon>
        <taxon>Halobacteria</taxon>
        <taxon>Halobacteriales</taxon>
        <taxon>Natrialbaceae</taxon>
        <taxon>Natrinema</taxon>
    </lineage>
</organism>
<keyword evidence="5 10" id="KW-0378">Hydrolase</keyword>
<evidence type="ECO:0000313" key="15">
    <source>
        <dbReference type="Proteomes" id="UP000199320"/>
    </source>
</evidence>
<keyword evidence="3 11" id="KW-0812">Transmembrane</keyword>
<evidence type="ECO:0000256" key="9">
    <source>
        <dbReference type="ARBA" id="ARBA00023136"/>
    </source>
</evidence>
<dbReference type="OrthoDB" id="28389at2157"/>
<dbReference type="AlphaFoldDB" id="A0A1I0JBB8"/>
<dbReference type="InterPro" id="IPR001915">
    <property type="entry name" value="Peptidase_M48"/>
</dbReference>
<dbReference type="Proteomes" id="UP000199320">
    <property type="component" value="Unassembled WGS sequence"/>
</dbReference>
<dbReference type="EMBL" id="FMZP01000042">
    <property type="protein sequence ID" value="SDD71731.1"/>
    <property type="molecule type" value="Genomic_DNA"/>
</dbReference>
<proteinExistence type="inferred from homology"/>
<keyword evidence="9 11" id="KW-0472">Membrane</keyword>
<evidence type="ECO:0000313" key="14">
    <source>
        <dbReference type="EMBL" id="SEU07316.1"/>
    </source>
</evidence>
<keyword evidence="8 10" id="KW-0482">Metalloprotease</keyword>
<gene>
    <name evidence="14" type="ORF">SAMN04488694_13712</name>
    <name evidence="13" type="ORF">SAMN05192552_104218</name>
</gene>
<name>A0A1I0JBB8_9EURY</name>
<evidence type="ECO:0000256" key="2">
    <source>
        <dbReference type="ARBA" id="ARBA00022670"/>
    </source>
</evidence>
<evidence type="ECO:0000313" key="16">
    <source>
        <dbReference type="Proteomes" id="UP000324021"/>
    </source>
</evidence>
<keyword evidence="4" id="KW-0479">Metal-binding</keyword>
<dbReference type="EMBL" id="FOIC01000037">
    <property type="protein sequence ID" value="SEU07316.1"/>
    <property type="molecule type" value="Genomic_DNA"/>
</dbReference>
<dbReference type="Pfam" id="PF01435">
    <property type="entry name" value="Peptidase_M48"/>
    <property type="match status" value="1"/>
</dbReference>
<evidence type="ECO:0000313" key="13">
    <source>
        <dbReference type="EMBL" id="SDD71731.1"/>
    </source>
</evidence>
<evidence type="ECO:0000256" key="11">
    <source>
        <dbReference type="SAM" id="Phobius"/>
    </source>
</evidence>
<keyword evidence="7 11" id="KW-1133">Transmembrane helix</keyword>
<comment type="similarity">
    <text evidence="10">Belongs to the peptidase M48 family.</text>
</comment>
<dbReference type="InterPro" id="IPR050083">
    <property type="entry name" value="HtpX_protease"/>
</dbReference>
<keyword evidence="14" id="KW-0346">Stress response</keyword>
<reference evidence="14" key="2">
    <citation type="submission" date="2016-10" db="EMBL/GenBank/DDBJ databases">
        <authorList>
            <person name="de Groot N.N."/>
        </authorList>
    </citation>
    <scope>NUCLEOTIDE SEQUENCE [LARGE SCALE GENOMIC DNA]</scope>
    <source>
        <strain evidence="14">CDM_6</strain>
    </source>
</reference>
<evidence type="ECO:0000256" key="5">
    <source>
        <dbReference type="ARBA" id="ARBA00022801"/>
    </source>
</evidence>
<protein>
    <submittedName>
        <fullName evidence="14">Heat shock protein HtpX</fullName>
    </submittedName>
</protein>
<comment type="cofactor">
    <cofactor evidence="10">
        <name>Zn(2+)</name>
        <dbReference type="ChEBI" id="CHEBI:29105"/>
    </cofactor>
    <text evidence="10">Binds 1 zinc ion per subunit.</text>
</comment>
<feature type="transmembrane region" description="Helical" evidence="11">
    <location>
        <begin position="36"/>
        <end position="55"/>
    </location>
</feature>
<dbReference type="RefSeq" id="WP_092935475.1">
    <property type="nucleotide sequence ID" value="NZ_FMZP01000042.1"/>
</dbReference>
<feature type="transmembrane region" description="Helical" evidence="11">
    <location>
        <begin position="7"/>
        <end position="30"/>
    </location>
</feature>
<dbReference type="PANTHER" id="PTHR43221">
    <property type="entry name" value="PROTEASE HTPX"/>
    <property type="match status" value="1"/>
</dbReference>
<dbReference type="GO" id="GO:0006508">
    <property type="term" value="P:proteolysis"/>
    <property type="evidence" value="ECO:0007669"/>
    <property type="project" value="UniProtKB-KW"/>
</dbReference>
<evidence type="ECO:0000256" key="4">
    <source>
        <dbReference type="ARBA" id="ARBA00022723"/>
    </source>
</evidence>
<evidence type="ECO:0000256" key="6">
    <source>
        <dbReference type="ARBA" id="ARBA00022833"/>
    </source>
</evidence>
<keyword evidence="2 10" id="KW-0645">Protease</keyword>
<evidence type="ECO:0000256" key="3">
    <source>
        <dbReference type="ARBA" id="ARBA00022692"/>
    </source>
</evidence>
<feature type="domain" description="Peptidase M48" evidence="12">
    <location>
        <begin position="74"/>
        <end position="309"/>
    </location>
</feature>